<dbReference type="RefSeq" id="WP_242874043.1">
    <property type="nucleotide sequence ID" value="NZ_FNJM01000039.1"/>
</dbReference>
<dbReference type="STRING" id="94869.SAMN04488529_1394"/>
<dbReference type="PANTHER" id="PTHR42781:SF8">
    <property type="entry name" value="BICARBONATE TRANSPORT ATP-BINDING PROTEIN CMPC"/>
    <property type="match status" value="1"/>
</dbReference>
<protein>
    <submittedName>
        <fullName evidence="5">NitT/TauT family transport system ATP-binding protein</fullName>
    </submittedName>
</protein>
<gene>
    <name evidence="5" type="ORF">SAMN04488529_1394</name>
</gene>
<dbReference type="SUPFAM" id="SSF52540">
    <property type="entry name" value="P-loop containing nucleoside triphosphate hydrolases"/>
    <property type="match status" value="1"/>
</dbReference>
<dbReference type="InterPro" id="IPR003593">
    <property type="entry name" value="AAA+_ATPase"/>
</dbReference>
<sequence>MFYLRNLISGRGKIIILISNINISYGNRNIYKDFEINIEDSKVNCIMGPSGCGKTTLLNYISNKCLEENKNISYVFQEDRLIPWQTVYENLELVCKRYYEDKDISNKVNNGLKEVGLLDYARYYPNQLSGGMNQRVNIARALAIPSDIIIMDEPFKSIDKNNKIEIINKMKNIFKESNATVIFVTHYEEEKFLLSDKVIRLGGEPIQIIEEYYVDKTKQKVLDN</sequence>
<evidence type="ECO:0000256" key="3">
    <source>
        <dbReference type="ARBA" id="ARBA00022840"/>
    </source>
</evidence>
<dbReference type="Pfam" id="PF00005">
    <property type="entry name" value="ABC_tran"/>
    <property type="match status" value="1"/>
</dbReference>
<dbReference type="InterPro" id="IPR050093">
    <property type="entry name" value="ABC_SmlMolc_Importer"/>
</dbReference>
<dbReference type="SMART" id="SM00382">
    <property type="entry name" value="AAA"/>
    <property type="match status" value="1"/>
</dbReference>
<dbReference type="EMBL" id="FNJM01000039">
    <property type="protein sequence ID" value="SDP86717.1"/>
    <property type="molecule type" value="Genomic_DNA"/>
</dbReference>
<dbReference type="GO" id="GO:0005524">
    <property type="term" value="F:ATP binding"/>
    <property type="evidence" value="ECO:0007669"/>
    <property type="project" value="UniProtKB-KW"/>
</dbReference>
<keyword evidence="1" id="KW-0813">Transport</keyword>
<reference evidence="5 6" key="1">
    <citation type="submission" date="2016-10" db="EMBL/GenBank/DDBJ databases">
        <authorList>
            <person name="de Groot N.N."/>
        </authorList>
    </citation>
    <scope>NUCLEOTIDE SEQUENCE [LARGE SCALE GENOMIC DNA]</scope>
    <source>
        <strain evidence="5 6">DSM 12272</strain>
    </source>
</reference>
<accession>A0A1H0W7J5</accession>
<proteinExistence type="predicted"/>
<dbReference type="AlphaFoldDB" id="A0A1H0W7J5"/>
<dbReference type="GO" id="GO:0016887">
    <property type="term" value="F:ATP hydrolysis activity"/>
    <property type="evidence" value="ECO:0007669"/>
    <property type="project" value="InterPro"/>
</dbReference>
<dbReference type="Gene3D" id="3.40.50.300">
    <property type="entry name" value="P-loop containing nucleotide triphosphate hydrolases"/>
    <property type="match status" value="1"/>
</dbReference>
<evidence type="ECO:0000259" key="4">
    <source>
        <dbReference type="PROSITE" id="PS50893"/>
    </source>
</evidence>
<name>A0A1H0W7J5_9CLOT</name>
<keyword evidence="6" id="KW-1185">Reference proteome</keyword>
<evidence type="ECO:0000256" key="1">
    <source>
        <dbReference type="ARBA" id="ARBA00022448"/>
    </source>
</evidence>
<organism evidence="5 6">
    <name type="scientific">Clostridium gasigenes</name>
    <dbReference type="NCBI Taxonomy" id="94869"/>
    <lineage>
        <taxon>Bacteria</taxon>
        <taxon>Bacillati</taxon>
        <taxon>Bacillota</taxon>
        <taxon>Clostridia</taxon>
        <taxon>Eubacteriales</taxon>
        <taxon>Clostridiaceae</taxon>
        <taxon>Clostridium</taxon>
    </lineage>
</organism>
<dbReference type="Proteomes" id="UP000198597">
    <property type="component" value="Unassembled WGS sequence"/>
</dbReference>
<evidence type="ECO:0000256" key="2">
    <source>
        <dbReference type="ARBA" id="ARBA00022741"/>
    </source>
</evidence>
<feature type="domain" description="ABC transporter" evidence="4">
    <location>
        <begin position="16"/>
        <end position="221"/>
    </location>
</feature>
<keyword evidence="2" id="KW-0547">Nucleotide-binding</keyword>
<evidence type="ECO:0000313" key="5">
    <source>
        <dbReference type="EMBL" id="SDP86717.1"/>
    </source>
</evidence>
<evidence type="ECO:0000313" key="6">
    <source>
        <dbReference type="Proteomes" id="UP000198597"/>
    </source>
</evidence>
<dbReference type="PROSITE" id="PS50893">
    <property type="entry name" value="ABC_TRANSPORTER_2"/>
    <property type="match status" value="1"/>
</dbReference>
<dbReference type="InterPro" id="IPR027417">
    <property type="entry name" value="P-loop_NTPase"/>
</dbReference>
<dbReference type="InterPro" id="IPR003439">
    <property type="entry name" value="ABC_transporter-like_ATP-bd"/>
</dbReference>
<keyword evidence="3 5" id="KW-0067">ATP-binding</keyword>
<dbReference type="PANTHER" id="PTHR42781">
    <property type="entry name" value="SPERMIDINE/PUTRESCINE IMPORT ATP-BINDING PROTEIN POTA"/>
    <property type="match status" value="1"/>
</dbReference>